<feature type="domain" description="K Homology" evidence="4">
    <location>
        <begin position="248"/>
        <end position="321"/>
    </location>
</feature>
<feature type="domain" description="K Homology" evidence="4">
    <location>
        <begin position="21"/>
        <end position="94"/>
    </location>
</feature>
<proteinExistence type="predicted"/>
<dbReference type="PROSITE" id="PS50084">
    <property type="entry name" value="KH_TYPE_1"/>
    <property type="match status" value="3"/>
</dbReference>
<dbReference type="Gene3D" id="3.30.1370.10">
    <property type="entry name" value="K Homology domain, type 1"/>
    <property type="match status" value="3"/>
</dbReference>
<comment type="caution">
    <text evidence="5">The sequence shown here is derived from an EMBL/GenBank/DDBJ whole genome shotgun (WGS) entry which is preliminary data.</text>
</comment>
<feature type="region of interest" description="Disordered" evidence="3">
    <location>
        <begin position="328"/>
        <end position="389"/>
    </location>
</feature>
<protein>
    <recommendedName>
        <fullName evidence="4">K Homology domain-containing protein</fullName>
    </recommendedName>
</protein>
<accession>A0ABQ7J611</accession>
<gene>
    <name evidence="5" type="ORF">IE077_001059</name>
</gene>
<feature type="region of interest" description="Disordered" evidence="3">
    <location>
        <begin position="99"/>
        <end position="119"/>
    </location>
</feature>
<reference evidence="5 6" key="1">
    <citation type="journal article" date="2020" name="bioRxiv">
        <title>Metabolic contributions of an alphaproteobacterial endosymbiont in the apicomplexan Cardiosporidium cionae.</title>
        <authorList>
            <person name="Hunter E.S."/>
            <person name="Paight C.J."/>
            <person name="Lane C.E."/>
        </authorList>
    </citation>
    <scope>NUCLEOTIDE SEQUENCE [LARGE SCALE GENOMIC DNA]</scope>
    <source>
        <strain evidence="5">ESH_2018</strain>
    </source>
</reference>
<evidence type="ECO:0000256" key="1">
    <source>
        <dbReference type="ARBA" id="ARBA00022737"/>
    </source>
</evidence>
<dbReference type="SUPFAM" id="SSF54791">
    <property type="entry name" value="Eukaryotic type KH-domain (KH-domain type I)"/>
    <property type="match status" value="3"/>
</dbReference>
<feature type="compositionally biased region" description="Basic and acidic residues" evidence="3">
    <location>
        <begin position="99"/>
        <end position="113"/>
    </location>
</feature>
<evidence type="ECO:0000313" key="5">
    <source>
        <dbReference type="EMBL" id="KAF8819414.1"/>
    </source>
</evidence>
<organism evidence="5 6">
    <name type="scientific">Cardiosporidium cionae</name>
    <dbReference type="NCBI Taxonomy" id="476202"/>
    <lineage>
        <taxon>Eukaryota</taxon>
        <taxon>Sar</taxon>
        <taxon>Alveolata</taxon>
        <taxon>Apicomplexa</taxon>
        <taxon>Aconoidasida</taxon>
        <taxon>Nephromycida</taxon>
        <taxon>Cardiosporidium</taxon>
    </lineage>
</organism>
<dbReference type="InterPro" id="IPR036612">
    <property type="entry name" value="KH_dom_type_1_sf"/>
</dbReference>
<keyword evidence="6" id="KW-1185">Reference proteome</keyword>
<sequence length="389" mass="41238">MQSGSESNPSAPRPQSGGLSGPCYAKVLVSSLVAGSIIGRAGSEIANLEKQTNCTIRLSNAENYFPGTAQRICVISGNSENLGSALLIILHKVKDNTSAHAARGDERRDHHPVDGGISDTEDRLSCAMAVPKTAVSAIIGKGGRTIKNLSENTGARVVVSERENNSLSERLVFFSGGFDAVKNAMFAIIQEIQEDSNLRECCLQLDYRAQSMVEPPNAVAPVQQFGYSSFGRNESVSYPGVEFYVLQTNCEVIIHLPDNAMGAVIGKQGSCMSEIMRRSGAKIAVSQKGELVPGTSNRQIVISGNVASVHQAHAMLLQQYLLSGAGEQSSGFPNGSGGPARMDYGPPGAGGPYGKSPYGPIRDDDVTPGYAFRHIRSRPSHASPYALKP</sequence>
<name>A0ABQ7J611_9APIC</name>
<dbReference type="InterPro" id="IPR004088">
    <property type="entry name" value="KH_dom_type_1"/>
</dbReference>
<evidence type="ECO:0000256" key="3">
    <source>
        <dbReference type="SAM" id="MobiDB-lite"/>
    </source>
</evidence>
<evidence type="ECO:0000313" key="6">
    <source>
        <dbReference type="Proteomes" id="UP000823046"/>
    </source>
</evidence>
<evidence type="ECO:0000259" key="4">
    <source>
        <dbReference type="SMART" id="SM00322"/>
    </source>
</evidence>
<dbReference type="Pfam" id="PF00013">
    <property type="entry name" value="KH_1"/>
    <property type="match status" value="3"/>
</dbReference>
<dbReference type="InterPro" id="IPR004087">
    <property type="entry name" value="KH_dom"/>
</dbReference>
<keyword evidence="2" id="KW-0694">RNA-binding</keyword>
<evidence type="ECO:0000256" key="2">
    <source>
        <dbReference type="PROSITE-ProRule" id="PRU00117"/>
    </source>
</evidence>
<dbReference type="PANTHER" id="PTHR10288">
    <property type="entry name" value="KH DOMAIN CONTAINING RNA BINDING PROTEIN"/>
    <property type="match status" value="1"/>
</dbReference>
<feature type="domain" description="K Homology" evidence="4">
    <location>
        <begin position="122"/>
        <end position="193"/>
    </location>
</feature>
<dbReference type="EMBL" id="JADAQX010000768">
    <property type="protein sequence ID" value="KAF8819414.1"/>
    <property type="molecule type" value="Genomic_DNA"/>
</dbReference>
<dbReference type="SMART" id="SM00322">
    <property type="entry name" value="KH"/>
    <property type="match status" value="3"/>
</dbReference>
<keyword evidence="1" id="KW-0677">Repeat</keyword>
<dbReference type="Proteomes" id="UP000823046">
    <property type="component" value="Unassembled WGS sequence"/>
</dbReference>